<reference evidence="11 12" key="1">
    <citation type="submission" date="2021-08" db="EMBL/GenBank/DDBJ databases">
        <authorList>
            <person name="Tuo L."/>
        </authorList>
    </citation>
    <scope>NUCLEOTIDE SEQUENCE [LARGE SCALE GENOMIC DNA]</scope>
    <source>
        <strain evidence="11 12">JCM 31229</strain>
    </source>
</reference>
<evidence type="ECO:0000256" key="2">
    <source>
        <dbReference type="ARBA" id="ARBA00022448"/>
    </source>
</evidence>
<evidence type="ECO:0000256" key="6">
    <source>
        <dbReference type="ARBA" id="ARBA00023136"/>
    </source>
</evidence>
<dbReference type="InterPro" id="IPR037185">
    <property type="entry name" value="EmrE-like"/>
</dbReference>
<dbReference type="Proteomes" id="UP000706039">
    <property type="component" value="Unassembled WGS sequence"/>
</dbReference>
<accession>A0ABS7PV91</accession>
<dbReference type="RefSeq" id="WP_222992371.1">
    <property type="nucleotide sequence ID" value="NZ_JAINVV010000011.1"/>
</dbReference>
<dbReference type="InterPro" id="IPR000390">
    <property type="entry name" value="Small_drug/metabolite_transptr"/>
</dbReference>
<comment type="subcellular location">
    <subcellularLocation>
        <location evidence="1 9">Cell membrane</location>
        <topology evidence="1 9">Multi-pass membrane protein</topology>
    </subcellularLocation>
</comment>
<proteinExistence type="inferred from homology"/>
<comment type="caution">
    <text evidence="11">The sequence shown here is derived from an EMBL/GenBank/DDBJ whole genome shotgun (WGS) entry which is preliminary data.</text>
</comment>
<evidence type="ECO:0000256" key="9">
    <source>
        <dbReference type="RuleBase" id="RU003942"/>
    </source>
</evidence>
<dbReference type="Pfam" id="PF00893">
    <property type="entry name" value="Multi_Drug_Res"/>
    <property type="match status" value="1"/>
</dbReference>
<feature type="transmembrane region" description="Helical" evidence="10">
    <location>
        <begin position="85"/>
        <end position="103"/>
    </location>
</feature>
<keyword evidence="6 10" id="KW-0472">Membrane</keyword>
<keyword evidence="2" id="KW-0813">Transport</keyword>
<feature type="transmembrane region" description="Helical" evidence="10">
    <location>
        <begin position="29"/>
        <end position="47"/>
    </location>
</feature>
<evidence type="ECO:0000256" key="10">
    <source>
        <dbReference type="SAM" id="Phobius"/>
    </source>
</evidence>
<dbReference type="SUPFAM" id="SSF103481">
    <property type="entry name" value="Multidrug resistance efflux transporter EmrE"/>
    <property type="match status" value="1"/>
</dbReference>
<dbReference type="EMBL" id="JAINVV010000011">
    <property type="protein sequence ID" value="MBY8825275.1"/>
    <property type="molecule type" value="Genomic_DNA"/>
</dbReference>
<dbReference type="Gene3D" id="1.10.3730.20">
    <property type="match status" value="1"/>
</dbReference>
<evidence type="ECO:0000256" key="5">
    <source>
        <dbReference type="ARBA" id="ARBA00022989"/>
    </source>
</evidence>
<evidence type="ECO:0000313" key="11">
    <source>
        <dbReference type="EMBL" id="MBY8825275.1"/>
    </source>
</evidence>
<keyword evidence="12" id="KW-1185">Reference proteome</keyword>
<gene>
    <name evidence="11" type="ORF">K7G82_23430</name>
</gene>
<comment type="similarity">
    <text evidence="7">Belongs to the drug/metabolite transporter (DMT) superfamily. Small multidrug resistance (SMR) (TC 2.A.7.1) family. Gdx/SugE subfamily.</text>
</comment>
<dbReference type="PANTHER" id="PTHR30561">
    <property type="entry name" value="SMR FAMILY PROTON-DEPENDENT DRUG EFFLUX TRANSPORTER SUGE"/>
    <property type="match status" value="1"/>
</dbReference>
<organism evidence="11 12">
    <name type="scientific">Sphingomonas colocasiae</name>
    <dbReference type="NCBI Taxonomy" id="1848973"/>
    <lineage>
        <taxon>Bacteria</taxon>
        <taxon>Pseudomonadati</taxon>
        <taxon>Pseudomonadota</taxon>
        <taxon>Alphaproteobacteria</taxon>
        <taxon>Sphingomonadales</taxon>
        <taxon>Sphingomonadaceae</taxon>
        <taxon>Sphingomonas</taxon>
    </lineage>
</organism>
<keyword evidence="4 9" id="KW-0812">Transmembrane</keyword>
<protein>
    <recommendedName>
        <fullName evidence="8">Guanidinium exporter</fullName>
    </recommendedName>
</protein>
<dbReference type="PANTHER" id="PTHR30561:SF0">
    <property type="entry name" value="GUANIDINIUM EXPORTER"/>
    <property type="match status" value="1"/>
</dbReference>
<evidence type="ECO:0000256" key="1">
    <source>
        <dbReference type="ARBA" id="ARBA00004651"/>
    </source>
</evidence>
<sequence>MAWAMLVASGLIDVAWAYAAKRSAGFTHMGWSAISLLLLAAFIILLTRALQVLPLGTAYLVWTGIGAVGTLALGAIMFAEPLGGPRLALAGIVLLGIAGLKLAD</sequence>
<evidence type="ECO:0000256" key="3">
    <source>
        <dbReference type="ARBA" id="ARBA00022475"/>
    </source>
</evidence>
<name>A0ABS7PV91_9SPHN</name>
<keyword evidence="5 10" id="KW-1133">Transmembrane helix</keyword>
<keyword evidence="3" id="KW-1003">Cell membrane</keyword>
<evidence type="ECO:0000256" key="8">
    <source>
        <dbReference type="ARBA" id="ARBA00039168"/>
    </source>
</evidence>
<evidence type="ECO:0000313" key="12">
    <source>
        <dbReference type="Proteomes" id="UP000706039"/>
    </source>
</evidence>
<dbReference type="InterPro" id="IPR045324">
    <property type="entry name" value="Small_multidrug_res"/>
</dbReference>
<feature type="transmembrane region" description="Helical" evidence="10">
    <location>
        <begin position="59"/>
        <end position="79"/>
    </location>
</feature>
<evidence type="ECO:0000256" key="7">
    <source>
        <dbReference type="ARBA" id="ARBA00038151"/>
    </source>
</evidence>
<evidence type="ECO:0000256" key="4">
    <source>
        <dbReference type="ARBA" id="ARBA00022692"/>
    </source>
</evidence>